<sequence>MSDSDSTASPEPQRLIKIIVISDYICSFCYIGNKNLRDAIEACSDLPVRFDVEFRPFTIMCPTSDGKPFKRNDYLAKKFGKEEAVIKWKVVEGMAEKAGLKMKDDGIMCRPILAHRLAVKAYQVGGQEMQRKLNDILFEACFAEGEDITSLDFLADSAEKVGVLKREEAVDFLQSNECADCVDKMMEAAKANGVNGVPFIIIDGRWALNGMQPMECYVQIFRKLAASGSSGSPTTCNSCTGPLLEKKAVASS</sequence>
<evidence type="ECO:0000313" key="1">
    <source>
        <dbReference type="EMBL" id="KAH7928050.1"/>
    </source>
</evidence>
<proteinExistence type="predicted"/>
<accession>A0ACB8BQ86</accession>
<name>A0ACB8BQ86_9AGAM</name>
<comment type="caution">
    <text evidence="1">The sequence shown here is derived from an EMBL/GenBank/DDBJ whole genome shotgun (WGS) entry which is preliminary data.</text>
</comment>
<dbReference type="Proteomes" id="UP000790709">
    <property type="component" value="Unassembled WGS sequence"/>
</dbReference>
<evidence type="ECO:0000313" key="2">
    <source>
        <dbReference type="Proteomes" id="UP000790709"/>
    </source>
</evidence>
<reference evidence="1" key="1">
    <citation type="journal article" date="2021" name="New Phytol.">
        <title>Evolutionary innovations through gain and loss of genes in the ectomycorrhizal Boletales.</title>
        <authorList>
            <person name="Wu G."/>
            <person name="Miyauchi S."/>
            <person name="Morin E."/>
            <person name="Kuo A."/>
            <person name="Drula E."/>
            <person name="Varga T."/>
            <person name="Kohler A."/>
            <person name="Feng B."/>
            <person name="Cao Y."/>
            <person name="Lipzen A."/>
            <person name="Daum C."/>
            <person name="Hundley H."/>
            <person name="Pangilinan J."/>
            <person name="Johnson J."/>
            <person name="Barry K."/>
            <person name="LaButti K."/>
            <person name="Ng V."/>
            <person name="Ahrendt S."/>
            <person name="Min B."/>
            <person name="Choi I.G."/>
            <person name="Park H."/>
            <person name="Plett J.M."/>
            <person name="Magnuson J."/>
            <person name="Spatafora J.W."/>
            <person name="Nagy L.G."/>
            <person name="Henrissat B."/>
            <person name="Grigoriev I.V."/>
            <person name="Yang Z.L."/>
            <person name="Xu J."/>
            <person name="Martin F.M."/>
        </authorList>
    </citation>
    <scope>NUCLEOTIDE SEQUENCE</scope>
    <source>
        <strain evidence="1">KUC20120723A-06</strain>
    </source>
</reference>
<dbReference type="EMBL" id="MU266357">
    <property type="protein sequence ID" value="KAH7928050.1"/>
    <property type="molecule type" value="Genomic_DNA"/>
</dbReference>
<keyword evidence="2" id="KW-1185">Reference proteome</keyword>
<organism evidence="1 2">
    <name type="scientific">Leucogyrophana mollusca</name>
    <dbReference type="NCBI Taxonomy" id="85980"/>
    <lineage>
        <taxon>Eukaryota</taxon>
        <taxon>Fungi</taxon>
        <taxon>Dikarya</taxon>
        <taxon>Basidiomycota</taxon>
        <taxon>Agaricomycotina</taxon>
        <taxon>Agaricomycetes</taxon>
        <taxon>Agaricomycetidae</taxon>
        <taxon>Boletales</taxon>
        <taxon>Boletales incertae sedis</taxon>
        <taxon>Leucogyrophana</taxon>
    </lineage>
</organism>
<gene>
    <name evidence="1" type="ORF">BV22DRAFT_1031045</name>
</gene>
<protein>
    <submittedName>
        <fullName evidence="1">Thioredoxin-like protein</fullName>
    </submittedName>
</protein>